<feature type="transmembrane region" description="Helical" evidence="1">
    <location>
        <begin position="117"/>
        <end position="136"/>
    </location>
</feature>
<dbReference type="AlphaFoldDB" id="A0A543PKH0"/>
<keyword evidence="1" id="KW-0472">Membrane</keyword>
<sequence length="480" mass="48976">MSDRSALLGLSRAVVRTWVNRASVICGGRARFHAVAALLAVGVLAVEAAVVVSAGAATPVGAQPVVALAPSLSIVLFVIGLVMAALLGLTMPDGDDLGVFIAPSGLSRGVRRLGTELPMFALFAVAGAVLSIPMSVNVLQGELTAGIIATRLVGAFALTVAGLFVGRAVCIAVVAALSHLRASRMLATGLASATTVVLGGLAMKLSQPAAADVTSPPLWRRLVGAALVPGWLTPVVWLLLGALIAATLWALVRLPAAEPRTVVERPAAWLRRPERRGPLGLGPATLLATLREPSVVMWLAFAASAPALLRGASWVSQLPAEIFAVYAIGLPALTAAYPFGVTQGARQWRAAAAPATRRDVASQLVAAGVLVAGAVALQVAVGVLVGLPPQLVQWPLVAIVFAAALFWGHVTPVVRGESSTWVAVDVLAVVTSALVVVGGVLLAERLPVEASVFEPLALGLLLVAGFATLSLARRRGSAVA</sequence>
<feature type="transmembrane region" description="Helical" evidence="1">
    <location>
        <begin position="68"/>
        <end position="89"/>
    </location>
</feature>
<dbReference type="OrthoDB" id="9821279at2"/>
<name>A0A543PKH0_9MICO</name>
<feature type="transmembrane region" description="Helical" evidence="1">
    <location>
        <begin position="455"/>
        <end position="472"/>
    </location>
</feature>
<reference evidence="2 3" key="1">
    <citation type="submission" date="2019-06" db="EMBL/GenBank/DDBJ databases">
        <title>Sequencing the genomes of 1000 actinobacteria strains.</title>
        <authorList>
            <person name="Klenk H.-P."/>
        </authorList>
    </citation>
    <scope>NUCLEOTIDE SEQUENCE [LARGE SCALE GENOMIC DNA]</scope>
    <source>
        <strain evidence="2 3">DSM 21776</strain>
    </source>
</reference>
<feature type="transmembrane region" description="Helical" evidence="1">
    <location>
        <begin position="223"/>
        <end position="252"/>
    </location>
</feature>
<feature type="transmembrane region" description="Helical" evidence="1">
    <location>
        <begin position="422"/>
        <end position="443"/>
    </location>
</feature>
<feature type="transmembrane region" description="Helical" evidence="1">
    <location>
        <begin position="185"/>
        <end position="203"/>
    </location>
</feature>
<feature type="transmembrane region" description="Helical" evidence="1">
    <location>
        <begin position="156"/>
        <end position="178"/>
    </location>
</feature>
<organism evidence="2 3">
    <name type="scientific">Humibacillus xanthopallidus</name>
    <dbReference type="NCBI Taxonomy" id="412689"/>
    <lineage>
        <taxon>Bacteria</taxon>
        <taxon>Bacillati</taxon>
        <taxon>Actinomycetota</taxon>
        <taxon>Actinomycetes</taxon>
        <taxon>Micrococcales</taxon>
        <taxon>Intrasporangiaceae</taxon>
        <taxon>Humibacillus</taxon>
    </lineage>
</organism>
<dbReference type="RefSeq" id="WP_141823910.1">
    <property type="nucleotide sequence ID" value="NZ_BAAAQC010000010.1"/>
</dbReference>
<protein>
    <submittedName>
        <fullName evidence="2">Uncharacterized protein</fullName>
    </submittedName>
</protein>
<proteinExistence type="predicted"/>
<evidence type="ECO:0000313" key="2">
    <source>
        <dbReference type="EMBL" id="TQN44575.1"/>
    </source>
</evidence>
<keyword evidence="1" id="KW-1133">Transmembrane helix</keyword>
<feature type="transmembrane region" description="Helical" evidence="1">
    <location>
        <begin position="295"/>
        <end position="316"/>
    </location>
</feature>
<dbReference type="EMBL" id="VFQF01000003">
    <property type="protein sequence ID" value="TQN44575.1"/>
    <property type="molecule type" value="Genomic_DNA"/>
</dbReference>
<feature type="transmembrane region" description="Helical" evidence="1">
    <location>
        <begin position="35"/>
        <end position="56"/>
    </location>
</feature>
<dbReference type="Proteomes" id="UP000320085">
    <property type="component" value="Unassembled WGS sequence"/>
</dbReference>
<gene>
    <name evidence="2" type="ORF">FHX52_3791</name>
</gene>
<evidence type="ECO:0000313" key="3">
    <source>
        <dbReference type="Proteomes" id="UP000320085"/>
    </source>
</evidence>
<keyword evidence="1" id="KW-0812">Transmembrane</keyword>
<feature type="transmembrane region" description="Helical" evidence="1">
    <location>
        <begin position="360"/>
        <end position="385"/>
    </location>
</feature>
<comment type="caution">
    <text evidence="2">The sequence shown here is derived from an EMBL/GenBank/DDBJ whole genome shotgun (WGS) entry which is preliminary data.</text>
</comment>
<feature type="transmembrane region" description="Helical" evidence="1">
    <location>
        <begin position="391"/>
        <end position="410"/>
    </location>
</feature>
<evidence type="ECO:0000256" key="1">
    <source>
        <dbReference type="SAM" id="Phobius"/>
    </source>
</evidence>
<feature type="transmembrane region" description="Helical" evidence="1">
    <location>
        <begin position="322"/>
        <end position="339"/>
    </location>
</feature>
<accession>A0A543PKH0</accession>